<organism evidence="1 2">
    <name type="scientific">Sus scrofa</name>
    <name type="common">Pig</name>
    <dbReference type="NCBI Taxonomy" id="9823"/>
    <lineage>
        <taxon>Eukaryota</taxon>
        <taxon>Metazoa</taxon>
        <taxon>Chordata</taxon>
        <taxon>Craniata</taxon>
        <taxon>Vertebrata</taxon>
        <taxon>Euteleostomi</taxon>
        <taxon>Mammalia</taxon>
        <taxon>Eutheria</taxon>
        <taxon>Laurasiatheria</taxon>
        <taxon>Artiodactyla</taxon>
        <taxon>Suina</taxon>
        <taxon>Suidae</taxon>
        <taxon>Sus</taxon>
    </lineage>
</organism>
<name>A0A8D1V4G4_PIG</name>
<dbReference type="AlphaFoldDB" id="A0A8D1V4G4"/>
<accession>A0A8D1V4G4</accession>
<proteinExistence type="predicted"/>
<dbReference type="Ensembl" id="ENSSSCT00060044289.1">
    <property type="protein sequence ID" value="ENSSSCP00060018892.1"/>
    <property type="gene ID" value="ENSSSCG00060032705.1"/>
</dbReference>
<evidence type="ECO:0000313" key="2">
    <source>
        <dbReference type="Proteomes" id="UP000694723"/>
    </source>
</evidence>
<dbReference type="Proteomes" id="UP000694571">
    <property type="component" value="Unplaced"/>
</dbReference>
<sequence length="88" mass="9506">MNRGQTTHILASYLTEMHSTLPDFPRMSQPFLCAGRGHFKEVCECPNGSCQEFCLDSEIQVGKCLDGCVCCLPLGNVPQVDPTTPSGG</sequence>
<dbReference type="Proteomes" id="UP000694723">
    <property type="component" value="Unplaced"/>
</dbReference>
<evidence type="ECO:0000313" key="1">
    <source>
        <dbReference type="Ensembl" id="ENSSSCP00060018892.1"/>
    </source>
</evidence>
<protein>
    <submittedName>
        <fullName evidence="1">Uncharacterized protein</fullName>
    </submittedName>
</protein>
<dbReference type="Ensembl" id="ENSSSCT00050058495.1">
    <property type="protein sequence ID" value="ENSSSCP00050025060.1"/>
    <property type="gene ID" value="ENSSSCG00050043024.1"/>
</dbReference>
<reference evidence="1" key="1">
    <citation type="submission" date="2025-05" db="UniProtKB">
        <authorList>
            <consortium name="Ensembl"/>
        </authorList>
    </citation>
    <scope>IDENTIFICATION</scope>
</reference>